<evidence type="ECO:0000313" key="5">
    <source>
        <dbReference type="Proteomes" id="UP000285120"/>
    </source>
</evidence>
<dbReference type="InterPro" id="IPR001647">
    <property type="entry name" value="HTH_TetR"/>
</dbReference>
<dbReference type="PROSITE" id="PS50977">
    <property type="entry name" value="HTH_TETR_2"/>
    <property type="match status" value="1"/>
</dbReference>
<dbReference type="RefSeq" id="WP_120192495.1">
    <property type="nucleotide sequence ID" value="NZ_RAPK01000007.1"/>
</dbReference>
<dbReference type="PANTHER" id="PTHR43479">
    <property type="entry name" value="ACREF/ENVCD OPERON REPRESSOR-RELATED"/>
    <property type="match status" value="1"/>
</dbReference>
<keyword evidence="5" id="KW-1185">Reference proteome</keyword>
<dbReference type="OrthoDB" id="9814200at2"/>
<feature type="domain" description="HTH tetR-type" evidence="3">
    <location>
        <begin position="4"/>
        <end position="64"/>
    </location>
</feature>
<dbReference type="AlphaFoldDB" id="A0A419V707"/>
<dbReference type="Pfam" id="PF00440">
    <property type="entry name" value="TetR_N"/>
    <property type="match status" value="1"/>
</dbReference>
<gene>
    <name evidence="4" type="ORF">ATL39_1332</name>
</gene>
<proteinExistence type="predicted"/>
<dbReference type="Gene3D" id="1.10.10.60">
    <property type="entry name" value="Homeodomain-like"/>
    <property type="match status" value="1"/>
</dbReference>
<dbReference type="InterPro" id="IPR050624">
    <property type="entry name" value="HTH-type_Tx_Regulator"/>
</dbReference>
<dbReference type="InterPro" id="IPR036271">
    <property type="entry name" value="Tet_transcr_reg_TetR-rel_C_sf"/>
</dbReference>
<sequence length="209" mass="24674">MPSRSTKQRITDSALKLFEEFGFHAVTVDTIVKDSSTSKGGFYHNFRSKDELLYTIHDSFITYVIDKAVEAHDVNETPAEKLYETVRSFVKMFEVYRPHVTVFYQESVYLSPEFYENIKKKRKKYKDLMFKVVQEGKEAGEFREELPIPITSMAIFGMINWTYKWYKAEGEYSIQEIADIYADLIMHSVLTEEARKNPDYQCFFYRSSN</sequence>
<dbReference type="PANTHER" id="PTHR43479:SF11">
    <property type="entry name" value="ACREF_ENVCD OPERON REPRESSOR-RELATED"/>
    <property type="match status" value="1"/>
</dbReference>
<dbReference type="SUPFAM" id="SSF48498">
    <property type="entry name" value="Tetracyclin repressor-like, C-terminal domain"/>
    <property type="match status" value="1"/>
</dbReference>
<name>A0A419V707_9BACL</name>
<dbReference type="Proteomes" id="UP000285120">
    <property type="component" value="Unassembled WGS sequence"/>
</dbReference>
<accession>A0A419V707</accession>
<dbReference type="EMBL" id="RAPK01000007">
    <property type="protein sequence ID" value="RKD75631.1"/>
    <property type="molecule type" value="Genomic_DNA"/>
</dbReference>
<comment type="caution">
    <text evidence="4">The sequence shown here is derived from an EMBL/GenBank/DDBJ whole genome shotgun (WGS) entry which is preliminary data.</text>
</comment>
<evidence type="ECO:0000256" key="2">
    <source>
        <dbReference type="PROSITE-ProRule" id="PRU00335"/>
    </source>
</evidence>
<dbReference type="PRINTS" id="PR00455">
    <property type="entry name" value="HTHTETR"/>
</dbReference>
<protein>
    <submittedName>
        <fullName evidence="4">TetR family transcriptional regulator</fullName>
    </submittedName>
</protein>
<organism evidence="4 5">
    <name type="scientific">Sinobaca qinghaiensis</name>
    <dbReference type="NCBI Taxonomy" id="342944"/>
    <lineage>
        <taxon>Bacteria</taxon>
        <taxon>Bacillati</taxon>
        <taxon>Bacillota</taxon>
        <taxon>Bacilli</taxon>
        <taxon>Bacillales</taxon>
        <taxon>Sporolactobacillaceae</taxon>
        <taxon>Sinobaca</taxon>
    </lineage>
</organism>
<reference evidence="4 5" key="1">
    <citation type="submission" date="2018-09" db="EMBL/GenBank/DDBJ databases">
        <title>Genomic Encyclopedia of Archaeal and Bacterial Type Strains, Phase II (KMG-II): from individual species to whole genera.</title>
        <authorList>
            <person name="Goeker M."/>
        </authorList>
    </citation>
    <scope>NUCLEOTIDE SEQUENCE [LARGE SCALE GENOMIC DNA]</scope>
    <source>
        <strain evidence="4 5">DSM 17008</strain>
    </source>
</reference>
<feature type="DNA-binding region" description="H-T-H motif" evidence="2">
    <location>
        <begin position="27"/>
        <end position="46"/>
    </location>
</feature>
<evidence type="ECO:0000259" key="3">
    <source>
        <dbReference type="PROSITE" id="PS50977"/>
    </source>
</evidence>
<evidence type="ECO:0000256" key="1">
    <source>
        <dbReference type="ARBA" id="ARBA00023125"/>
    </source>
</evidence>
<keyword evidence="1 2" id="KW-0238">DNA-binding</keyword>
<dbReference type="InterPro" id="IPR009057">
    <property type="entry name" value="Homeodomain-like_sf"/>
</dbReference>
<dbReference type="Gene3D" id="1.10.357.10">
    <property type="entry name" value="Tetracycline Repressor, domain 2"/>
    <property type="match status" value="1"/>
</dbReference>
<dbReference type="Pfam" id="PF17932">
    <property type="entry name" value="TetR_C_24"/>
    <property type="match status" value="1"/>
</dbReference>
<dbReference type="GO" id="GO:0003677">
    <property type="term" value="F:DNA binding"/>
    <property type="evidence" value="ECO:0007669"/>
    <property type="project" value="UniProtKB-UniRule"/>
</dbReference>
<dbReference type="SUPFAM" id="SSF46689">
    <property type="entry name" value="Homeodomain-like"/>
    <property type="match status" value="1"/>
</dbReference>
<evidence type="ECO:0000313" key="4">
    <source>
        <dbReference type="EMBL" id="RKD75631.1"/>
    </source>
</evidence>
<dbReference type="InterPro" id="IPR041490">
    <property type="entry name" value="KstR2_TetR_C"/>
</dbReference>